<dbReference type="PANTHER" id="PTHR34387">
    <property type="entry name" value="SLR1258 PROTEIN"/>
    <property type="match status" value="1"/>
</dbReference>
<accession>A0ABZ2LEY5</accession>
<reference evidence="3" key="1">
    <citation type="submission" date="2021-12" db="EMBL/GenBank/DDBJ databases">
        <title>Discovery of the Pendulisporaceae a myxobacterial family with distinct sporulation behavior and unique specialized metabolism.</title>
        <authorList>
            <person name="Garcia R."/>
            <person name="Popoff A."/>
            <person name="Bader C.D."/>
            <person name="Loehr J."/>
            <person name="Walesch S."/>
            <person name="Walt C."/>
            <person name="Boldt J."/>
            <person name="Bunk B."/>
            <person name="Haeckl F.J.F.P.J."/>
            <person name="Gunesch A.P."/>
            <person name="Birkelbach J."/>
            <person name="Nuebel U."/>
            <person name="Pietschmann T."/>
            <person name="Bach T."/>
            <person name="Mueller R."/>
        </authorList>
    </citation>
    <scope>NUCLEOTIDE SEQUENCE</scope>
    <source>
        <strain evidence="3">MSr11367</strain>
    </source>
</reference>
<dbReference type="PANTHER" id="PTHR34387:SF1">
    <property type="entry name" value="PERIPLASMIC IMMUNOGENIC PROTEIN"/>
    <property type="match status" value="1"/>
</dbReference>
<sequence>MPLFTRSFSMLAKIGLAATTLALAAGCANNSEGAGAASPSSPPSILVVGHSEAHAKPDIAYINLGVEERAPTVTEAMQRNASQMSQLVAALKRVGIAEKDIQTSNFNVRFERDLPLPPQPYLGGAGVPEIAPAPAPQASAAAGKPGVAAAGKGPRTLPAPGAKSVPPPPPAKTGPAGFYLVSNNVQIVVRDVTKVGTVIDSAAGAGSNNIWGINFELEKKDAVEGELRQKAVADARTRAEALAKLSGVEIGSIVSVSEVVSGRDMPPPMPYAAAKAESSVNTPVEAGEMTFHGQIQVVYAIKK</sequence>
<dbReference type="Gene3D" id="3.30.70.2970">
    <property type="entry name" value="Protein of unknown function (DUF541), domain 2"/>
    <property type="match status" value="1"/>
</dbReference>
<evidence type="ECO:0000313" key="3">
    <source>
        <dbReference type="EMBL" id="WXB09454.1"/>
    </source>
</evidence>
<dbReference type="Proteomes" id="UP001374803">
    <property type="component" value="Chromosome"/>
</dbReference>
<keyword evidence="2" id="KW-0732">Signal</keyword>
<feature type="compositionally biased region" description="Low complexity" evidence="1">
    <location>
        <begin position="136"/>
        <end position="164"/>
    </location>
</feature>
<protein>
    <submittedName>
        <fullName evidence="3">SIMPL domain-containing protein</fullName>
    </submittedName>
</protein>
<dbReference type="InterPro" id="IPR007497">
    <property type="entry name" value="SIMPL/DUF541"/>
</dbReference>
<evidence type="ECO:0000313" key="4">
    <source>
        <dbReference type="Proteomes" id="UP001374803"/>
    </source>
</evidence>
<organism evidence="3 4">
    <name type="scientific">Pendulispora rubella</name>
    <dbReference type="NCBI Taxonomy" id="2741070"/>
    <lineage>
        <taxon>Bacteria</taxon>
        <taxon>Pseudomonadati</taxon>
        <taxon>Myxococcota</taxon>
        <taxon>Myxococcia</taxon>
        <taxon>Myxococcales</taxon>
        <taxon>Sorangiineae</taxon>
        <taxon>Pendulisporaceae</taxon>
        <taxon>Pendulispora</taxon>
    </lineage>
</organism>
<evidence type="ECO:0000256" key="2">
    <source>
        <dbReference type="SAM" id="SignalP"/>
    </source>
</evidence>
<feature type="region of interest" description="Disordered" evidence="1">
    <location>
        <begin position="133"/>
        <end position="170"/>
    </location>
</feature>
<dbReference type="RefSeq" id="WP_394839126.1">
    <property type="nucleotide sequence ID" value="NZ_CP089929.1"/>
</dbReference>
<dbReference type="PROSITE" id="PS51257">
    <property type="entry name" value="PROKAR_LIPOPROTEIN"/>
    <property type="match status" value="1"/>
</dbReference>
<keyword evidence="4" id="KW-1185">Reference proteome</keyword>
<dbReference type="EMBL" id="CP089983">
    <property type="protein sequence ID" value="WXB09454.1"/>
    <property type="molecule type" value="Genomic_DNA"/>
</dbReference>
<name>A0ABZ2LEY5_9BACT</name>
<proteinExistence type="predicted"/>
<dbReference type="Pfam" id="PF04402">
    <property type="entry name" value="SIMPL"/>
    <property type="match status" value="1"/>
</dbReference>
<evidence type="ECO:0000256" key="1">
    <source>
        <dbReference type="SAM" id="MobiDB-lite"/>
    </source>
</evidence>
<feature type="chain" id="PRO_5045899383" evidence="2">
    <location>
        <begin position="25"/>
        <end position="303"/>
    </location>
</feature>
<feature type="signal peptide" evidence="2">
    <location>
        <begin position="1"/>
        <end position="24"/>
    </location>
</feature>
<dbReference type="InterPro" id="IPR052022">
    <property type="entry name" value="26kDa_periplasmic_antigen"/>
</dbReference>
<gene>
    <name evidence="3" type="ORF">LVJ94_19755</name>
</gene>